<dbReference type="Proteomes" id="UP001156398">
    <property type="component" value="Unassembled WGS sequence"/>
</dbReference>
<sequence length="51" mass="5484">MVTVALGSIGQQTNPDADSWTAARIAQAEEARKLAEEARTEAERLRNGGRS</sequence>
<gene>
    <name evidence="1" type="ORF">POF43_024060</name>
</gene>
<protein>
    <submittedName>
        <fullName evidence="1">Uncharacterized protein</fullName>
    </submittedName>
</protein>
<reference evidence="1 2" key="1">
    <citation type="submission" date="2023-05" db="EMBL/GenBank/DDBJ databases">
        <title>Streptantibioticus silvisoli sp. nov., acidotolerant actinomycetes 1 from pine litter.</title>
        <authorList>
            <person name="Swiecimska M."/>
            <person name="Golinska P."/>
            <person name="Sangal V."/>
            <person name="Wachnowicz B."/>
            <person name="Goodfellow M."/>
        </authorList>
    </citation>
    <scope>NUCLEOTIDE SEQUENCE [LARGE SCALE GENOMIC DNA]</scope>
    <source>
        <strain evidence="1 2">SL54</strain>
    </source>
</reference>
<keyword evidence="2" id="KW-1185">Reference proteome</keyword>
<dbReference type="EMBL" id="JAAGKO020000040">
    <property type="protein sequence ID" value="MDI5965764.1"/>
    <property type="molecule type" value="Genomic_DNA"/>
</dbReference>
<evidence type="ECO:0000313" key="1">
    <source>
        <dbReference type="EMBL" id="MDI5965764.1"/>
    </source>
</evidence>
<name>A0ABT6W647_9ACTN</name>
<accession>A0ABT6W647</accession>
<comment type="caution">
    <text evidence="1">The sequence shown here is derived from an EMBL/GenBank/DDBJ whole genome shotgun (WGS) entry which is preliminary data.</text>
</comment>
<evidence type="ECO:0000313" key="2">
    <source>
        <dbReference type="Proteomes" id="UP001156398"/>
    </source>
</evidence>
<organism evidence="1 2">
    <name type="scientific">Streptantibioticus silvisoli</name>
    <dbReference type="NCBI Taxonomy" id="2705255"/>
    <lineage>
        <taxon>Bacteria</taxon>
        <taxon>Bacillati</taxon>
        <taxon>Actinomycetota</taxon>
        <taxon>Actinomycetes</taxon>
        <taxon>Kitasatosporales</taxon>
        <taxon>Streptomycetaceae</taxon>
        <taxon>Streptantibioticus</taxon>
    </lineage>
</organism>
<proteinExistence type="predicted"/>
<dbReference type="RefSeq" id="WP_271322076.1">
    <property type="nucleotide sequence ID" value="NZ_JAAGKO020000040.1"/>
</dbReference>